<dbReference type="RefSeq" id="WP_345731522.1">
    <property type="nucleotide sequence ID" value="NZ_BAAAYN010000043.1"/>
</dbReference>
<dbReference type="EMBL" id="BAAAYN010000043">
    <property type="protein sequence ID" value="GAA3393464.1"/>
    <property type="molecule type" value="Genomic_DNA"/>
</dbReference>
<name>A0ABP6T7E7_9ACTN</name>
<dbReference type="Pfam" id="PF11387">
    <property type="entry name" value="DUF2795"/>
    <property type="match status" value="1"/>
</dbReference>
<organism evidence="2 3">
    <name type="scientific">Cryptosporangium minutisporangium</name>
    <dbReference type="NCBI Taxonomy" id="113569"/>
    <lineage>
        <taxon>Bacteria</taxon>
        <taxon>Bacillati</taxon>
        <taxon>Actinomycetota</taxon>
        <taxon>Actinomycetes</taxon>
        <taxon>Cryptosporangiales</taxon>
        <taxon>Cryptosporangiaceae</taxon>
        <taxon>Cryptosporangium</taxon>
    </lineage>
</organism>
<evidence type="ECO:0000313" key="3">
    <source>
        <dbReference type="Proteomes" id="UP001501676"/>
    </source>
</evidence>
<reference evidence="3" key="1">
    <citation type="journal article" date="2019" name="Int. J. Syst. Evol. Microbiol.">
        <title>The Global Catalogue of Microorganisms (GCM) 10K type strain sequencing project: providing services to taxonomists for standard genome sequencing and annotation.</title>
        <authorList>
            <consortium name="The Broad Institute Genomics Platform"/>
            <consortium name="The Broad Institute Genome Sequencing Center for Infectious Disease"/>
            <person name="Wu L."/>
            <person name="Ma J."/>
        </authorList>
    </citation>
    <scope>NUCLEOTIDE SEQUENCE [LARGE SCALE GENOMIC DNA]</scope>
    <source>
        <strain evidence="3">JCM 9458</strain>
    </source>
</reference>
<gene>
    <name evidence="2" type="ORF">GCM10020369_59090</name>
</gene>
<sequence>MERSDKHGPRQDEAMARETEGLVRSGHSGRTEEWRDPEPSGEDQPEADFAPNGTLTGGVPEGLTPEGVEGRSELAAHLGKEIYPARRDQLIDRLVENNAPARLVSAVRDLPADAEYQNAGEVASALGYGHEAHRF</sequence>
<dbReference type="Proteomes" id="UP001501676">
    <property type="component" value="Unassembled WGS sequence"/>
</dbReference>
<protein>
    <recommendedName>
        <fullName evidence="4">DUF2795 domain-containing protein</fullName>
    </recommendedName>
</protein>
<evidence type="ECO:0000313" key="2">
    <source>
        <dbReference type="EMBL" id="GAA3393464.1"/>
    </source>
</evidence>
<evidence type="ECO:0008006" key="4">
    <source>
        <dbReference type="Google" id="ProtNLM"/>
    </source>
</evidence>
<proteinExistence type="predicted"/>
<evidence type="ECO:0000256" key="1">
    <source>
        <dbReference type="SAM" id="MobiDB-lite"/>
    </source>
</evidence>
<accession>A0ABP6T7E7</accession>
<keyword evidence="3" id="KW-1185">Reference proteome</keyword>
<comment type="caution">
    <text evidence="2">The sequence shown here is derived from an EMBL/GenBank/DDBJ whole genome shotgun (WGS) entry which is preliminary data.</text>
</comment>
<feature type="region of interest" description="Disordered" evidence="1">
    <location>
        <begin position="1"/>
        <end position="69"/>
    </location>
</feature>
<feature type="compositionally biased region" description="Basic and acidic residues" evidence="1">
    <location>
        <begin position="1"/>
        <end position="21"/>
    </location>
</feature>
<feature type="compositionally biased region" description="Basic and acidic residues" evidence="1">
    <location>
        <begin position="29"/>
        <end position="38"/>
    </location>
</feature>
<dbReference type="InterPro" id="IPR021527">
    <property type="entry name" value="DUF2795"/>
</dbReference>